<comment type="caution">
    <text evidence="2">The sequence shown here is derived from an EMBL/GenBank/DDBJ whole genome shotgun (WGS) entry which is preliminary data.</text>
</comment>
<reference evidence="2 3" key="1">
    <citation type="journal article" date="2022" name="bioRxiv">
        <title>Genomics of Preaxostyla Flagellates Illuminates Evolutionary Transitions and the Path Towards Mitochondrial Loss.</title>
        <authorList>
            <person name="Novak L.V.F."/>
            <person name="Treitli S.C."/>
            <person name="Pyrih J."/>
            <person name="Halakuc P."/>
            <person name="Pipaliya S.V."/>
            <person name="Vacek V."/>
            <person name="Brzon O."/>
            <person name="Soukal P."/>
            <person name="Eme L."/>
            <person name="Dacks J.B."/>
            <person name="Karnkowska A."/>
            <person name="Elias M."/>
            <person name="Hampl V."/>
        </authorList>
    </citation>
    <scope>NUCLEOTIDE SEQUENCE [LARGE SCALE GENOMIC DNA]</scope>
    <source>
        <strain evidence="2">NAU3</strain>
        <tissue evidence="2">Gut</tissue>
    </source>
</reference>
<keyword evidence="3" id="KW-1185">Reference proteome</keyword>
<evidence type="ECO:0000313" key="3">
    <source>
        <dbReference type="Proteomes" id="UP001281761"/>
    </source>
</evidence>
<gene>
    <name evidence="2" type="ORF">BLNAU_2800</name>
</gene>
<protein>
    <submittedName>
        <fullName evidence="2">Uncharacterized protein</fullName>
    </submittedName>
</protein>
<name>A0ABQ9YED3_9EUKA</name>
<feature type="compositionally biased region" description="Gly residues" evidence="1">
    <location>
        <begin position="28"/>
        <end position="37"/>
    </location>
</feature>
<dbReference type="Proteomes" id="UP001281761">
    <property type="component" value="Unassembled WGS sequence"/>
</dbReference>
<feature type="compositionally biased region" description="Pro residues" evidence="1">
    <location>
        <begin position="227"/>
        <end position="236"/>
    </location>
</feature>
<feature type="compositionally biased region" description="Polar residues" evidence="1">
    <location>
        <begin position="86"/>
        <end position="116"/>
    </location>
</feature>
<feature type="compositionally biased region" description="Basic and acidic residues" evidence="1">
    <location>
        <begin position="204"/>
        <end position="219"/>
    </location>
</feature>
<feature type="compositionally biased region" description="Pro residues" evidence="1">
    <location>
        <begin position="60"/>
        <end position="78"/>
    </location>
</feature>
<feature type="compositionally biased region" description="Basic and acidic residues" evidence="1">
    <location>
        <begin position="123"/>
        <end position="159"/>
    </location>
</feature>
<evidence type="ECO:0000256" key="1">
    <source>
        <dbReference type="SAM" id="MobiDB-lite"/>
    </source>
</evidence>
<sequence>MARDLINNLKEVRQPVPQELYDAQNDSRGGGGGSGRFGRGRGGRSGSNAEPIGSGFGSSHPPPSWSNPPPSWNNPPPQSHSGYGGQVQSDWGNSSSPFPQQVQSAAPVLSASTPQRWEQPMLNRRDDRRDDRRDGWGDSRQDRRDDWRNDRRDSRRNDHSWGGSRRSRSPSPRRHSPSPRRRSPSPLRDTPGGWGNNSGSFSPDRNRGTKQEPPKDEWINHSYGYPDEPPPLKNEW</sequence>
<organism evidence="2 3">
    <name type="scientific">Blattamonas nauphoetae</name>
    <dbReference type="NCBI Taxonomy" id="2049346"/>
    <lineage>
        <taxon>Eukaryota</taxon>
        <taxon>Metamonada</taxon>
        <taxon>Preaxostyla</taxon>
        <taxon>Oxymonadida</taxon>
        <taxon>Blattamonas</taxon>
    </lineage>
</organism>
<feature type="region of interest" description="Disordered" evidence="1">
    <location>
        <begin position="1"/>
        <end position="236"/>
    </location>
</feature>
<dbReference type="EMBL" id="JARBJD010000012">
    <property type="protein sequence ID" value="KAK2962140.1"/>
    <property type="molecule type" value="Genomic_DNA"/>
</dbReference>
<feature type="compositionally biased region" description="Basic residues" evidence="1">
    <location>
        <begin position="165"/>
        <end position="183"/>
    </location>
</feature>
<accession>A0ABQ9YED3</accession>
<proteinExistence type="predicted"/>
<evidence type="ECO:0000313" key="2">
    <source>
        <dbReference type="EMBL" id="KAK2962140.1"/>
    </source>
</evidence>